<organism evidence="2 3">
    <name type="scientific">Olivibacter ginsenosidimutans</name>
    <dbReference type="NCBI Taxonomy" id="1176537"/>
    <lineage>
        <taxon>Bacteria</taxon>
        <taxon>Pseudomonadati</taxon>
        <taxon>Bacteroidota</taxon>
        <taxon>Sphingobacteriia</taxon>
        <taxon>Sphingobacteriales</taxon>
        <taxon>Sphingobacteriaceae</taxon>
        <taxon>Olivibacter</taxon>
    </lineage>
</organism>
<dbReference type="RefSeq" id="WP_345234352.1">
    <property type="nucleotide sequence ID" value="NZ_BAABIQ010000043.1"/>
</dbReference>
<accession>A0ABP9C874</accession>
<proteinExistence type="predicted"/>
<dbReference type="EMBL" id="BAABIQ010000043">
    <property type="protein sequence ID" value="GAA4804993.1"/>
    <property type="molecule type" value="Genomic_DNA"/>
</dbReference>
<protein>
    <recommendedName>
        <fullName evidence="4">DUF748 domain-containing protein</fullName>
    </recommendedName>
</protein>
<evidence type="ECO:0000313" key="3">
    <source>
        <dbReference type="Proteomes" id="UP001501411"/>
    </source>
</evidence>
<keyword evidence="3" id="KW-1185">Reference proteome</keyword>
<feature type="transmembrane region" description="Helical" evidence="1">
    <location>
        <begin position="15"/>
        <end position="36"/>
    </location>
</feature>
<sequence>MEKTTGKHHKWKRPLVWTGAIMVSLILLAVIAGFILQHKLPDLLKASVKDKSKGLYALQFNDMQVSVLAGQITVHQVHLIPDTIAYRQMRDKPERLFTVHIEQLELKGFKVLRFLVSKKIKLTDLNVEKPVLVQWKMPVKKAKQVKEKGLRQLLQEWSGSKINHINIHDLRYRAVDWDKRAGNGGWLNHLNVAINDLWLDPATKADTNYCWMAKNIQLYGKNITYISDDELYQFRMAQLNTSTASKIIQVDSLHIVPKYTEAQWSKVLSYKRDRYQMTFPKIEVKGMRFKEFEQEGRLIVDQLAIKAPLLHIYADKGMPEHKTVATNNFPSLAFQRLKLPLTIKQIQLINGDIYYKERNPKSGKAGIVFFKQLNGQLSNVTNDPIQLKKKAWIDCRFSTYFLGQPKLTLDLRFDMQDTTGAFHYKGSLTGAPASLFNQVLEPLTLARAESGYIHAIRFDVQANRFGASVKTDMRYNDFKMALLDAKSGKLQKKGFLSLFINWLAIKNDNPPKAGEPPRLAQHYYPHAQDGTFFNLLWKAVYSGLKVNLGLPK</sequence>
<gene>
    <name evidence="2" type="ORF">GCM10023231_37680</name>
</gene>
<evidence type="ECO:0000313" key="2">
    <source>
        <dbReference type="EMBL" id="GAA4804993.1"/>
    </source>
</evidence>
<name>A0ABP9C874_9SPHI</name>
<comment type="caution">
    <text evidence="2">The sequence shown here is derived from an EMBL/GenBank/DDBJ whole genome shotgun (WGS) entry which is preliminary data.</text>
</comment>
<keyword evidence="1" id="KW-0472">Membrane</keyword>
<reference evidence="3" key="1">
    <citation type="journal article" date="2019" name="Int. J. Syst. Evol. Microbiol.">
        <title>The Global Catalogue of Microorganisms (GCM) 10K type strain sequencing project: providing services to taxonomists for standard genome sequencing and annotation.</title>
        <authorList>
            <consortium name="The Broad Institute Genomics Platform"/>
            <consortium name="The Broad Institute Genome Sequencing Center for Infectious Disease"/>
            <person name="Wu L."/>
            <person name="Ma J."/>
        </authorList>
    </citation>
    <scope>NUCLEOTIDE SEQUENCE [LARGE SCALE GENOMIC DNA]</scope>
    <source>
        <strain evidence="3">JCM 18200</strain>
    </source>
</reference>
<evidence type="ECO:0000256" key="1">
    <source>
        <dbReference type="SAM" id="Phobius"/>
    </source>
</evidence>
<evidence type="ECO:0008006" key="4">
    <source>
        <dbReference type="Google" id="ProtNLM"/>
    </source>
</evidence>
<keyword evidence="1" id="KW-0812">Transmembrane</keyword>
<dbReference type="Proteomes" id="UP001501411">
    <property type="component" value="Unassembled WGS sequence"/>
</dbReference>
<keyword evidence="1" id="KW-1133">Transmembrane helix</keyword>